<keyword evidence="1 4" id="KW-0728">SH3 domain</keyword>
<keyword evidence="3" id="KW-0862">Zinc</keyword>
<dbReference type="AlphaFoldDB" id="A0A317XU11"/>
<dbReference type="Pfam" id="PF14604">
    <property type="entry name" value="SH3_9"/>
    <property type="match status" value="1"/>
</dbReference>
<dbReference type="SMART" id="SM00326">
    <property type="entry name" value="SH3"/>
    <property type="match status" value="2"/>
</dbReference>
<dbReference type="Pfam" id="PF00018">
    <property type="entry name" value="SH3_1"/>
    <property type="match status" value="1"/>
</dbReference>
<keyword evidence="9" id="KW-1185">Reference proteome</keyword>
<dbReference type="PROSITE" id="PS50002">
    <property type="entry name" value="SH3"/>
    <property type="match status" value="2"/>
</dbReference>
<dbReference type="PANTHER" id="PTHR15735">
    <property type="entry name" value="FCH AND DOUBLE SH3 DOMAINS PROTEIN"/>
    <property type="match status" value="1"/>
</dbReference>
<dbReference type="InterPro" id="IPR035459">
    <property type="entry name" value="Bzz1_SH3_1"/>
</dbReference>
<dbReference type="GO" id="GO:0030833">
    <property type="term" value="P:regulation of actin filament polymerization"/>
    <property type="evidence" value="ECO:0007669"/>
    <property type="project" value="TreeGrafter"/>
</dbReference>
<dbReference type="OrthoDB" id="8783038at2759"/>
<dbReference type="STRING" id="1882483.A0A317XU11"/>
<dbReference type="InterPro" id="IPR020454">
    <property type="entry name" value="DAG/PE-bd"/>
</dbReference>
<gene>
    <name evidence="8" type="ORF">BCV70DRAFT_210911</name>
</gene>
<dbReference type="PROSITE" id="PS50081">
    <property type="entry name" value="ZF_DAG_PE_2"/>
    <property type="match status" value="1"/>
</dbReference>
<dbReference type="InterPro" id="IPR002219">
    <property type="entry name" value="PKC_DAG/PE"/>
</dbReference>
<dbReference type="Gene3D" id="2.30.30.40">
    <property type="entry name" value="SH3 Domains"/>
    <property type="match status" value="2"/>
</dbReference>
<dbReference type="Proteomes" id="UP000246740">
    <property type="component" value="Unassembled WGS sequence"/>
</dbReference>
<evidence type="ECO:0000256" key="1">
    <source>
        <dbReference type="ARBA" id="ARBA00022443"/>
    </source>
</evidence>
<feature type="domain" description="Phorbol-ester/DAG-type" evidence="7">
    <location>
        <begin position="404"/>
        <end position="454"/>
    </location>
</feature>
<organism evidence="8 9">
    <name type="scientific">Testicularia cyperi</name>
    <dbReference type="NCBI Taxonomy" id="1882483"/>
    <lineage>
        <taxon>Eukaryota</taxon>
        <taxon>Fungi</taxon>
        <taxon>Dikarya</taxon>
        <taxon>Basidiomycota</taxon>
        <taxon>Ustilaginomycotina</taxon>
        <taxon>Ustilaginomycetes</taxon>
        <taxon>Ustilaginales</taxon>
        <taxon>Anthracoideaceae</taxon>
        <taxon>Testicularia</taxon>
    </lineage>
</organism>
<evidence type="ECO:0000313" key="9">
    <source>
        <dbReference type="Proteomes" id="UP000246740"/>
    </source>
</evidence>
<dbReference type="InterPro" id="IPR036028">
    <property type="entry name" value="SH3-like_dom_sf"/>
</dbReference>
<evidence type="ECO:0000259" key="6">
    <source>
        <dbReference type="PROSITE" id="PS50002"/>
    </source>
</evidence>
<proteinExistence type="predicted"/>
<dbReference type="Gene3D" id="1.20.1270.60">
    <property type="entry name" value="Arfaptin homology (AH) domain/BAR domain"/>
    <property type="match status" value="1"/>
</dbReference>
<dbReference type="SUPFAM" id="SSF50044">
    <property type="entry name" value="SH3-domain"/>
    <property type="match status" value="2"/>
</dbReference>
<evidence type="ECO:0000259" key="7">
    <source>
        <dbReference type="PROSITE" id="PS50081"/>
    </source>
</evidence>
<dbReference type="SUPFAM" id="SSF103657">
    <property type="entry name" value="BAR/IMD domain-like"/>
    <property type="match status" value="1"/>
</dbReference>
<dbReference type="SUPFAM" id="SSF57889">
    <property type="entry name" value="Cysteine-rich domain"/>
    <property type="match status" value="1"/>
</dbReference>
<feature type="domain" description="SH3" evidence="6">
    <location>
        <begin position="610"/>
        <end position="670"/>
    </location>
</feature>
<dbReference type="SMART" id="SM00109">
    <property type="entry name" value="C1"/>
    <property type="match status" value="1"/>
</dbReference>
<evidence type="ECO:0008006" key="10">
    <source>
        <dbReference type="Google" id="ProtNLM"/>
    </source>
</evidence>
<evidence type="ECO:0000313" key="8">
    <source>
        <dbReference type="EMBL" id="PWZ00849.1"/>
    </source>
</evidence>
<dbReference type="EMBL" id="KZ819191">
    <property type="protein sequence ID" value="PWZ00849.1"/>
    <property type="molecule type" value="Genomic_DNA"/>
</dbReference>
<feature type="compositionally biased region" description="Low complexity" evidence="5">
    <location>
        <begin position="486"/>
        <end position="509"/>
    </location>
</feature>
<dbReference type="CDD" id="cd11912">
    <property type="entry name" value="SH3_Bzz1_1"/>
    <property type="match status" value="1"/>
</dbReference>
<evidence type="ECO:0000256" key="5">
    <source>
        <dbReference type="SAM" id="MobiDB-lite"/>
    </source>
</evidence>
<dbReference type="PRINTS" id="PR00008">
    <property type="entry name" value="DAGPEDOMAIN"/>
</dbReference>
<reference evidence="8 9" key="1">
    <citation type="journal article" date="2018" name="Mol. Biol. Evol.">
        <title>Broad Genomic Sampling Reveals a Smut Pathogenic Ancestry of the Fungal Clade Ustilaginomycotina.</title>
        <authorList>
            <person name="Kijpornyongpan T."/>
            <person name="Mondo S.J."/>
            <person name="Barry K."/>
            <person name="Sandor L."/>
            <person name="Lee J."/>
            <person name="Lipzen A."/>
            <person name="Pangilinan J."/>
            <person name="LaButti K."/>
            <person name="Hainaut M."/>
            <person name="Henrissat B."/>
            <person name="Grigoriev I.V."/>
            <person name="Spatafora J.W."/>
            <person name="Aime M.C."/>
        </authorList>
    </citation>
    <scope>NUCLEOTIDE SEQUENCE [LARGE SCALE GENOMIC DNA]</scope>
    <source>
        <strain evidence="8 9">MCA 3645</strain>
    </source>
</reference>
<dbReference type="PROSITE" id="PS00479">
    <property type="entry name" value="ZF_DAG_PE_1"/>
    <property type="match status" value="1"/>
</dbReference>
<accession>A0A317XU11</accession>
<feature type="domain" description="SH3" evidence="6">
    <location>
        <begin position="528"/>
        <end position="589"/>
    </location>
</feature>
<protein>
    <recommendedName>
        <fullName evidence="10">FCH-domain-containing protein</fullName>
    </recommendedName>
</protein>
<evidence type="ECO:0000256" key="4">
    <source>
        <dbReference type="PROSITE-ProRule" id="PRU00192"/>
    </source>
</evidence>
<dbReference type="CDD" id="cd00174">
    <property type="entry name" value="SH3"/>
    <property type="match status" value="1"/>
</dbReference>
<dbReference type="CDD" id="cd20824">
    <property type="entry name" value="C1_SpBZZ1-like"/>
    <property type="match status" value="1"/>
</dbReference>
<dbReference type="InterPro" id="IPR001452">
    <property type="entry name" value="SH3_domain"/>
</dbReference>
<evidence type="ECO:0000256" key="3">
    <source>
        <dbReference type="ARBA" id="ARBA00022833"/>
    </source>
</evidence>
<feature type="region of interest" description="Disordered" evidence="5">
    <location>
        <begin position="455"/>
        <end position="529"/>
    </location>
</feature>
<evidence type="ECO:0000256" key="2">
    <source>
        <dbReference type="ARBA" id="ARBA00022723"/>
    </source>
</evidence>
<dbReference type="Pfam" id="PF00130">
    <property type="entry name" value="C1_1"/>
    <property type="match status" value="1"/>
</dbReference>
<name>A0A317XU11_9BASI</name>
<dbReference type="FunCoup" id="A0A317XU11">
    <property type="interactions" value="78"/>
</dbReference>
<dbReference type="InParanoid" id="A0A317XU11"/>
<sequence length="670" mass="73232">MSTASFGVDLPDQVPTIAAAISAQLSLETDVAAFLSEGAALEREFAAKRQALCRKYRDKKAKRDQECAVGPNPTREWKREQTTLSTFVGELLSTADSTAADQTALADRLDKISADILSSGRKREDIRKKHVNYSQKLLGDRDKIYSDRERAKAKYDELCHELESHRSKREKAEAGDKHAERAARAFTSAESDMWNGKNAYLIQIAVSNRAKQKFYREDLPAVEDSLQSLWSLTTRRLARTVSAAAAAVAGHHSAVEHRYRALEPQSADVDAAKDQRLFIEHNQQRWQEPGEWSFEPCSGFFDKSDMSTEPSAVVFLQNRLIRARSRIEELEPLCQAKSKEVSGLEELRDAYAQQDGLGNPEEVLDDLFEATRSLLGFEIELHTLNAEVDTILTAIGENQGAARPHRFKPASFTIPTSCNFCGGTIWGIAKQGAVCKPCGYTVHQKCEMKVPAECKASPGEGRPVSMASRTGVLASSDDSSSHRRSLSFTSRFSSSRTTASSAASDAALRNPISPSLRPPPDNSNDGSTSMLTGRMLYAFEASSPFELSVAEGETIELVEDDMDNCGWIKVQKGGKQGLVPTSYCAFKSNDTAGPDALPSSAMDSATTPQGCGRFVIALYGYAAQDPEEHSLVEGERIELTTIGFGYGEGWCEGVKAGKVGIFPSNYVQAA</sequence>
<dbReference type="InterPro" id="IPR027267">
    <property type="entry name" value="AH/BAR_dom_sf"/>
</dbReference>
<dbReference type="InterPro" id="IPR046349">
    <property type="entry name" value="C1-like_sf"/>
</dbReference>
<dbReference type="Gene3D" id="3.30.60.20">
    <property type="match status" value="1"/>
</dbReference>
<keyword evidence="2" id="KW-0479">Metal-binding</keyword>
<dbReference type="GO" id="GO:0046872">
    <property type="term" value="F:metal ion binding"/>
    <property type="evidence" value="ECO:0007669"/>
    <property type="project" value="UniProtKB-KW"/>
</dbReference>
<dbReference type="PANTHER" id="PTHR15735:SF21">
    <property type="entry name" value="PROTEIN NERVOUS WRECK"/>
    <property type="match status" value="1"/>
</dbReference>